<accession>G0QKJ6</accession>
<gene>
    <name evidence="1" type="ORF">IMG5_018850</name>
</gene>
<keyword evidence="2" id="KW-1185">Reference proteome</keyword>
<dbReference type="InParanoid" id="G0QKJ6"/>
<protein>
    <submittedName>
        <fullName evidence="1">Uncharacterized protein</fullName>
    </submittedName>
</protein>
<name>G0QKJ6_ICHMU</name>
<evidence type="ECO:0000313" key="2">
    <source>
        <dbReference type="Proteomes" id="UP000008983"/>
    </source>
</evidence>
<dbReference type="OrthoDB" id="10252009at2759"/>
<dbReference type="Proteomes" id="UP000008983">
    <property type="component" value="Unassembled WGS sequence"/>
</dbReference>
<dbReference type="EMBL" id="GL983170">
    <property type="protein sequence ID" value="EGR34260.1"/>
    <property type="molecule type" value="Genomic_DNA"/>
</dbReference>
<sequence length="53" mass="5582">MNLIIEPSPEEGGAIYIGNLEAASNVEYLKSHNIGAVLTVAGGVGVLIRPFRM</sequence>
<organism evidence="1 2">
    <name type="scientific">Ichthyophthirius multifiliis</name>
    <name type="common">White spot disease agent</name>
    <name type="synonym">Ich</name>
    <dbReference type="NCBI Taxonomy" id="5932"/>
    <lineage>
        <taxon>Eukaryota</taxon>
        <taxon>Sar</taxon>
        <taxon>Alveolata</taxon>
        <taxon>Ciliophora</taxon>
        <taxon>Intramacronucleata</taxon>
        <taxon>Oligohymenophorea</taxon>
        <taxon>Hymenostomatida</taxon>
        <taxon>Ophryoglenina</taxon>
        <taxon>Ichthyophthirius</taxon>
    </lineage>
</organism>
<reference evidence="1 2" key="1">
    <citation type="submission" date="2011-07" db="EMBL/GenBank/DDBJ databases">
        <authorList>
            <person name="Coyne R."/>
            <person name="Brami D."/>
            <person name="Johnson J."/>
            <person name="Hostetler J."/>
            <person name="Hannick L."/>
            <person name="Clark T."/>
            <person name="Cassidy-Hanley D."/>
            <person name="Inman J."/>
        </authorList>
    </citation>
    <scope>NUCLEOTIDE SEQUENCE [LARGE SCALE GENOMIC DNA]</scope>
    <source>
        <strain evidence="1 2">G5</strain>
    </source>
</reference>
<evidence type="ECO:0000313" key="1">
    <source>
        <dbReference type="EMBL" id="EGR34260.1"/>
    </source>
</evidence>
<dbReference type="AlphaFoldDB" id="G0QKJ6"/>
<proteinExistence type="predicted"/>
<dbReference type="RefSeq" id="XP_004039564.1">
    <property type="nucleotide sequence ID" value="XM_004039516.1"/>
</dbReference>
<dbReference type="GeneID" id="14910449"/>